<reference evidence="4 5" key="1">
    <citation type="submission" date="2019-06" db="EMBL/GenBank/DDBJ databases">
        <title>Sequencing the genomes of 1000 actinobacteria strains.</title>
        <authorList>
            <person name="Klenk H.-P."/>
        </authorList>
    </citation>
    <scope>NUCLEOTIDE SEQUENCE [LARGE SCALE GENOMIC DNA]</scope>
    <source>
        <strain evidence="4 5">DSM 43866</strain>
    </source>
</reference>
<evidence type="ECO:0000259" key="3">
    <source>
        <dbReference type="Pfam" id="PF00823"/>
    </source>
</evidence>
<keyword evidence="2" id="KW-0175">Coiled coil</keyword>
<dbReference type="Gene3D" id="1.20.1260.20">
    <property type="entry name" value="PPE superfamily"/>
    <property type="match status" value="1"/>
</dbReference>
<dbReference type="SUPFAM" id="SSF58113">
    <property type="entry name" value="Apolipoprotein A-I"/>
    <property type="match status" value="1"/>
</dbReference>
<dbReference type="SUPFAM" id="SSF140453">
    <property type="entry name" value="EsxAB dimer-like"/>
    <property type="match status" value="1"/>
</dbReference>
<keyword evidence="5" id="KW-1185">Reference proteome</keyword>
<evidence type="ECO:0000256" key="1">
    <source>
        <dbReference type="ARBA" id="ARBA00010652"/>
    </source>
</evidence>
<dbReference type="AlphaFoldDB" id="A0A561WIE7"/>
<dbReference type="OrthoDB" id="3362867at2"/>
<dbReference type="Pfam" id="PF00823">
    <property type="entry name" value="PPE"/>
    <property type="match status" value="1"/>
</dbReference>
<dbReference type="RefSeq" id="WP_122976874.1">
    <property type="nucleotide sequence ID" value="NZ_BOMX01000034.1"/>
</dbReference>
<organism evidence="4 5">
    <name type="scientific">Actinoplanes teichomyceticus</name>
    <dbReference type="NCBI Taxonomy" id="1867"/>
    <lineage>
        <taxon>Bacteria</taxon>
        <taxon>Bacillati</taxon>
        <taxon>Actinomycetota</taxon>
        <taxon>Actinomycetes</taxon>
        <taxon>Micromonosporales</taxon>
        <taxon>Micromonosporaceae</taxon>
        <taxon>Actinoplanes</taxon>
    </lineage>
</organism>
<name>A0A561WIE7_ACTTI</name>
<dbReference type="InterPro" id="IPR000030">
    <property type="entry name" value="PPE_dom"/>
</dbReference>
<dbReference type="EMBL" id="VIWY01000002">
    <property type="protein sequence ID" value="TWG23633.1"/>
    <property type="molecule type" value="Genomic_DNA"/>
</dbReference>
<accession>A0A561WIE7</accession>
<comment type="caution">
    <text evidence="4">The sequence shown here is derived from an EMBL/GenBank/DDBJ whole genome shotgun (WGS) entry which is preliminary data.</text>
</comment>
<evidence type="ECO:0000256" key="2">
    <source>
        <dbReference type="SAM" id="Coils"/>
    </source>
</evidence>
<evidence type="ECO:0000313" key="5">
    <source>
        <dbReference type="Proteomes" id="UP000320239"/>
    </source>
</evidence>
<gene>
    <name evidence="4" type="ORF">FHX34_102182</name>
</gene>
<proteinExistence type="inferred from homology"/>
<comment type="similarity">
    <text evidence="1">Belongs to the mycobacterial PPE family.</text>
</comment>
<protein>
    <submittedName>
        <fullName evidence="4">Uncharacterized protein YukE</fullName>
    </submittedName>
</protein>
<feature type="domain" description="PPE" evidence="3">
    <location>
        <begin position="39"/>
        <end position="135"/>
    </location>
</feature>
<sequence length="331" mass="36675">MSDGVAGTLYHGVQQAGNVLQRANGLVNTVNTVMDAILWPFVQPLIEIFEMCLGDPEQLQAKAQVWDSVAAELDRVADDVARQGQALAAGWKGEASTAAQRQLAEQEKDLREIGKRMREEARTLEQTAEMLAAYEDLLRDVIRELVEWLIVEWIVAQILAPETAGLSEVGFLGAAAPATSSLFAIRCLEILNELRKGLWYTRKYYHLWKEGSFAEKLAAKLIKKAVATPIGALTGLNHSVMGPFTTMAGDLMQYGVQVAAGEFDDRRSGVDGNDDPLRSRISEYVDPIADRADPYLDRAEETAEPYVRKVQETAEEYVTKVGETAERYLPR</sequence>
<feature type="coiled-coil region" evidence="2">
    <location>
        <begin position="96"/>
        <end position="144"/>
    </location>
</feature>
<evidence type="ECO:0000313" key="4">
    <source>
        <dbReference type="EMBL" id="TWG23633.1"/>
    </source>
</evidence>
<dbReference type="InterPro" id="IPR038332">
    <property type="entry name" value="PPE_sf"/>
</dbReference>
<dbReference type="InterPro" id="IPR036689">
    <property type="entry name" value="ESAT-6-like_sf"/>
</dbReference>
<dbReference type="Proteomes" id="UP000320239">
    <property type="component" value="Unassembled WGS sequence"/>
</dbReference>